<comment type="caution">
    <text evidence="2">The sequence shown here is derived from an EMBL/GenBank/DDBJ whole genome shotgun (WGS) entry which is preliminary data.</text>
</comment>
<evidence type="ECO:0008006" key="4">
    <source>
        <dbReference type="Google" id="ProtNLM"/>
    </source>
</evidence>
<evidence type="ECO:0000313" key="2">
    <source>
        <dbReference type="EMBL" id="OAH13027.1"/>
    </source>
</evidence>
<evidence type="ECO:0000313" key="3">
    <source>
        <dbReference type="Proteomes" id="UP000077381"/>
    </source>
</evidence>
<protein>
    <recommendedName>
        <fullName evidence="4">Winged helix DNA-binding domain-containing protein</fullName>
    </recommendedName>
</protein>
<gene>
    <name evidence="2" type="ORF">STSP_36740</name>
</gene>
<dbReference type="PATRIC" id="fig|1716141.3.peg.3858"/>
<feature type="compositionally biased region" description="Basic and acidic residues" evidence="1">
    <location>
        <begin position="140"/>
        <end position="159"/>
    </location>
</feature>
<keyword evidence="3" id="KW-1185">Reference proteome</keyword>
<feature type="region of interest" description="Disordered" evidence="1">
    <location>
        <begin position="72"/>
        <end position="101"/>
    </location>
</feature>
<dbReference type="Proteomes" id="UP000077381">
    <property type="component" value="Unassembled WGS sequence"/>
</dbReference>
<reference evidence="2 3" key="1">
    <citation type="submission" date="2015-12" db="EMBL/GenBank/DDBJ databases">
        <title>Genome sequence of Streptomyces sp. G25.</title>
        <authorList>
            <person name="Poehlein A."/>
            <person name="Roettig A."/>
            <person name="Hiessl S."/>
            <person name="Hauschild P."/>
            <person name="Schauer J."/>
            <person name="Madkour M.H."/>
            <person name="Al-Ansari A.M."/>
            <person name="Almakishah N.H."/>
            <person name="Steinbuechel A."/>
            <person name="Daniel R."/>
        </authorList>
    </citation>
    <scope>NUCLEOTIDE SEQUENCE [LARGE SCALE GENOMIC DNA]</scope>
    <source>
        <strain evidence="3">G25(2015)</strain>
    </source>
</reference>
<feature type="region of interest" description="Disordered" evidence="1">
    <location>
        <begin position="293"/>
        <end position="348"/>
    </location>
</feature>
<dbReference type="AlphaFoldDB" id="A0A177HRF6"/>
<evidence type="ECO:0000256" key="1">
    <source>
        <dbReference type="SAM" id="MobiDB-lite"/>
    </source>
</evidence>
<organism evidence="2 3">
    <name type="scientific">Streptomyces jeddahensis</name>
    <dbReference type="NCBI Taxonomy" id="1716141"/>
    <lineage>
        <taxon>Bacteria</taxon>
        <taxon>Bacillati</taxon>
        <taxon>Actinomycetota</taxon>
        <taxon>Actinomycetes</taxon>
        <taxon>Kitasatosporales</taxon>
        <taxon>Streptomycetaceae</taxon>
        <taxon>Streptomyces</taxon>
    </lineage>
</organism>
<dbReference type="Pfam" id="PF06224">
    <property type="entry name" value="AlkZ-like"/>
    <property type="match status" value="1"/>
</dbReference>
<proteinExistence type="predicted"/>
<accession>A0A177HRF6</accession>
<dbReference type="STRING" id="1716141.STSP_36740"/>
<dbReference type="InterPro" id="IPR009351">
    <property type="entry name" value="AlkZ-like"/>
</dbReference>
<sequence>MQPTLYASRLGYRFAEAGLTPADAGELVPELLKFADQPRTATEMEAWLEQRLGAGRKAGRGGDCGRTPRCCTPRSADRGPSPPCRRTSLRRPGPCPRAAWPGRRRCRPSSCAIWKGSGRVGGRRGAVRHGPAGTGPRRAACAERRRRGDAGTRRHDAVRRSRRPAPACGHTGPISAHGHVGQRPAGIRRPRPRDPPDYRALVTRNNGDVLPTLLVDGYVAGVWRPVDGGIEATAFHDLSPETWDGLAAEAESLTMLLTDHDPRVYSRYDHWWAKLSGAQGCSGADTPAHAPELQHRHRTTTGVKGGAAITPQGTDGDWSNRPPPPGRSAGVNPMAQETCPTPPQPICPRPPASIGRRHTGRLGRCVHRWDPDSDGKVQKPQPQWGCGVRRRGRAAV</sequence>
<name>A0A177HRF6_9ACTN</name>
<dbReference type="EMBL" id="LOHS01000084">
    <property type="protein sequence ID" value="OAH13027.1"/>
    <property type="molecule type" value="Genomic_DNA"/>
</dbReference>
<feature type="region of interest" description="Disordered" evidence="1">
    <location>
        <begin position="370"/>
        <end position="396"/>
    </location>
</feature>
<feature type="region of interest" description="Disordered" evidence="1">
    <location>
        <begin position="118"/>
        <end position="198"/>
    </location>
</feature>